<feature type="transmembrane region" description="Helical" evidence="1">
    <location>
        <begin position="51"/>
        <end position="68"/>
    </location>
</feature>
<evidence type="ECO:0000313" key="3">
    <source>
        <dbReference type="Proteomes" id="UP000077926"/>
    </source>
</evidence>
<evidence type="ECO:0000256" key="1">
    <source>
        <dbReference type="SAM" id="Phobius"/>
    </source>
</evidence>
<sequence>MKEVGNLKVSHQEGSLMRRMEEREIIMFWTIIGAIILIWVLGLVFKVAAGFIHILLIIAVILILVKVFKGRNRM</sequence>
<evidence type="ECO:0008006" key="4">
    <source>
        <dbReference type="Google" id="ProtNLM"/>
    </source>
</evidence>
<proteinExistence type="predicted"/>
<dbReference type="AlphaFoldDB" id="A0A1B3XPS4"/>
<dbReference type="Proteomes" id="UP000077926">
    <property type="component" value="Chromosome"/>
</dbReference>
<dbReference type="Pfam" id="PF18919">
    <property type="entry name" value="DUF5670"/>
    <property type="match status" value="1"/>
</dbReference>
<reference evidence="2 3" key="1">
    <citation type="submission" date="2016-08" db="EMBL/GenBank/DDBJ databases">
        <title>Complete genome sequence of Bacillus muralis G25-68, a strain with toxicity to nematodes.</title>
        <authorList>
            <person name="Zheng Z."/>
        </authorList>
    </citation>
    <scope>NUCLEOTIDE SEQUENCE [LARGE SCALE GENOMIC DNA]</scope>
    <source>
        <strain evidence="2 3">G25-68</strain>
    </source>
</reference>
<dbReference type="NCBIfam" id="NF033488">
    <property type="entry name" value="lmo0937_fam_TM"/>
    <property type="match status" value="1"/>
</dbReference>
<feature type="transmembrane region" description="Helical" evidence="1">
    <location>
        <begin position="25"/>
        <end position="45"/>
    </location>
</feature>
<organism evidence="2 3">
    <name type="scientific">Peribacillus muralis</name>
    <dbReference type="NCBI Taxonomy" id="264697"/>
    <lineage>
        <taxon>Bacteria</taxon>
        <taxon>Bacillati</taxon>
        <taxon>Bacillota</taxon>
        <taxon>Bacilli</taxon>
        <taxon>Bacillales</taxon>
        <taxon>Bacillaceae</taxon>
        <taxon>Peribacillus</taxon>
    </lineage>
</organism>
<gene>
    <name evidence="2" type="ORF">ABE28_012730</name>
</gene>
<dbReference type="KEGG" id="bmur:ABE28_012730"/>
<dbReference type="EMBL" id="CP017080">
    <property type="protein sequence ID" value="AOH55217.1"/>
    <property type="molecule type" value="Genomic_DNA"/>
</dbReference>
<protein>
    <recommendedName>
        <fullName evidence="4">Lmo0937 family membrane protein</fullName>
    </recommendedName>
</protein>
<accession>A0A1B3XPS4</accession>
<keyword evidence="1" id="KW-0812">Transmembrane</keyword>
<name>A0A1B3XPS4_9BACI</name>
<keyword evidence="1" id="KW-0472">Membrane</keyword>
<keyword evidence="1" id="KW-1133">Transmembrane helix</keyword>
<dbReference type="InterPro" id="IPR043727">
    <property type="entry name" value="Lmo0937-like"/>
</dbReference>
<keyword evidence="3" id="KW-1185">Reference proteome</keyword>
<evidence type="ECO:0000313" key="2">
    <source>
        <dbReference type="EMBL" id="AOH55217.1"/>
    </source>
</evidence>